<feature type="domain" description="Sulfatase N-terminal" evidence="4">
    <location>
        <begin position="38"/>
        <end position="351"/>
    </location>
</feature>
<dbReference type="Proteomes" id="UP001460202">
    <property type="component" value="Unassembled WGS sequence"/>
</dbReference>
<evidence type="ECO:0000256" key="1">
    <source>
        <dbReference type="ARBA" id="ARBA00008779"/>
    </source>
</evidence>
<evidence type="ECO:0000313" key="5">
    <source>
        <dbReference type="EMBL" id="MEQ2545919.1"/>
    </source>
</evidence>
<gene>
    <name evidence="5" type="ORF">WMO46_13300</name>
</gene>
<dbReference type="Gene3D" id="3.40.720.10">
    <property type="entry name" value="Alkaline Phosphatase, subunit A"/>
    <property type="match status" value="1"/>
</dbReference>
<evidence type="ECO:0000259" key="4">
    <source>
        <dbReference type="Pfam" id="PF00884"/>
    </source>
</evidence>
<dbReference type="SUPFAM" id="SSF53649">
    <property type="entry name" value="Alkaline phosphatase-like"/>
    <property type="match status" value="1"/>
</dbReference>
<protein>
    <submittedName>
        <fullName evidence="5">Sulfatase-like hydrolase/transferase</fullName>
    </submittedName>
</protein>
<dbReference type="EMBL" id="JBBMFL010000018">
    <property type="protein sequence ID" value="MEQ2545919.1"/>
    <property type="molecule type" value="Genomic_DNA"/>
</dbReference>
<keyword evidence="3" id="KW-0732">Signal</keyword>
<dbReference type="InterPro" id="IPR017850">
    <property type="entry name" value="Alkaline_phosphatase_core_sf"/>
</dbReference>
<reference evidence="5 6" key="1">
    <citation type="submission" date="2024-03" db="EMBL/GenBank/DDBJ databases">
        <title>Human intestinal bacterial collection.</title>
        <authorList>
            <person name="Pauvert C."/>
            <person name="Hitch T.C.A."/>
            <person name="Clavel T."/>
        </authorList>
    </citation>
    <scope>NUCLEOTIDE SEQUENCE [LARGE SCALE GENOMIC DNA]</scope>
    <source>
        <strain evidence="5 6">CLA-KB-H122</strain>
    </source>
</reference>
<dbReference type="PANTHER" id="PTHR42693">
    <property type="entry name" value="ARYLSULFATASE FAMILY MEMBER"/>
    <property type="match status" value="1"/>
</dbReference>
<proteinExistence type="inferred from homology"/>
<evidence type="ECO:0000256" key="2">
    <source>
        <dbReference type="ARBA" id="ARBA00022801"/>
    </source>
</evidence>
<dbReference type="Pfam" id="PF00884">
    <property type="entry name" value="Sulfatase"/>
    <property type="match status" value="1"/>
</dbReference>
<sequence>MTCLNHASLAASLAALTVAADAAAASKPESASGKRPGIIVIMTDQQTAAAMSCAGNPWVRTPAMDALAADGVRFTRAYCPFPLSGPCRASLVTGRMPFEVGAFDNAIRPNDADMRAGIGHRLAEAGYECLYAGKWHVPEVNLPDSGTGFRRISKMDDPALADACDAALREYDGSKPLFLVASLLNPHEICEYGRNETLQYGELAPFSTDECPNLPANFMPSTYAAEALTLEHASSPRYHDTYTYTQDDWRRYLYAYYRLVERADREVGRIVGVLKARGLYDDSAIIFLSDHGDGVAAHGWNQKWNLQEEVVNVPLIVKAPEGAGLRGVRNDEALSNVGLDLYATVCDYAGVAPDPGRYRGRSLRPVAEGRQTTLHDEVFVETLLPGPGMRGWCVVGPRYKYVLYQWGRNREALYDLQDDPGEMVNLAVDRRYEAELNRLRRAMYDWGVRIGDPKLVRNLRPWAEPRN</sequence>
<keyword evidence="2" id="KW-0378">Hydrolase</keyword>
<dbReference type="PANTHER" id="PTHR42693:SF53">
    <property type="entry name" value="ENDO-4-O-SULFATASE"/>
    <property type="match status" value="1"/>
</dbReference>
<dbReference type="RefSeq" id="WP_349094517.1">
    <property type="nucleotide sequence ID" value="NZ_JBBMFL010000018.1"/>
</dbReference>
<feature type="signal peptide" evidence="3">
    <location>
        <begin position="1"/>
        <end position="24"/>
    </location>
</feature>
<evidence type="ECO:0000313" key="6">
    <source>
        <dbReference type="Proteomes" id="UP001460202"/>
    </source>
</evidence>
<feature type="chain" id="PRO_5047064792" evidence="3">
    <location>
        <begin position="25"/>
        <end position="467"/>
    </location>
</feature>
<keyword evidence="6" id="KW-1185">Reference proteome</keyword>
<comment type="similarity">
    <text evidence="1">Belongs to the sulfatase family.</text>
</comment>
<name>A0ABV1H0E4_9BACT</name>
<accession>A0ABV1H0E4</accession>
<dbReference type="InterPro" id="IPR000917">
    <property type="entry name" value="Sulfatase_N"/>
</dbReference>
<dbReference type="InterPro" id="IPR050738">
    <property type="entry name" value="Sulfatase"/>
</dbReference>
<comment type="caution">
    <text evidence="5">The sequence shown here is derived from an EMBL/GenBank/DDBJ whole genome shotgun (WGS) entry which is preliminary data.</text>
</comment>
<organism evidence="5 6">
    <name type="scientific">Alistipes intestinihominis</name>
    <dbReference type="NCBI Taxonomy" id="3133172"/>
    <lineage>
        <taxon>Bacteria</taxon>
        <taxon>Pseudomonadati</taxon>
        <taxon>Bacteroidota</taxon>
        <taxon>Bacteroidia</taxon>
        <taxon>Bacteroidales</taxon>
        <taxon>Rikenellaceae</taxon>
        <taxon>Alistipes</taxon>
    </lineage>
</organism>
<evidence type="ECO:0000256" key="3">
    <source>
        <dbReference type="SAM" id="SignalP"/>
    </source>
</evidence>